<dbReference type="Pfam" id="PF08447">
    <property type="entry name" value="PAS_3"/>
    <property type="match status" value="1"/>
</dbReference>
<organism evidence="15 16">
    <name type="scientific">Rhodopirellula sallentina SM41</name>
    <dbReference type="NCBI Taxonomy" id="1263870"/>
    <lineage>
        <taxon>Bacteria</taxon>
        <taxon>Pseudomonadati</taxon>
        <taxon>Planctomycetota</taxon>
        <taxon>Planctomycetia</taxon>
        <taxon>Pirellulales</taxon>
        <taxon>Pirellulaceae</taxon>
        <taxon>Rhodopirellula</taxon>
    </lineage>
</organism>
<evidence type="ECO:0000256" key="1">
    <source>
        <dbReference type="ARBA" id="ARBA00000085"/>
    </source>
</evidence>
<dbReference type="GO" id="GO:0000155">
    <property type="term" value="F:phosphorelay sensor kinase activity"/>
    <property type="evidence" value="ECO:0007669"/>
    <property type="project" value="InterPro"/>
</dbReference>
<evidence type="ECO:0000259" key="12">
    <source>
        <dbReference type="PROSITE" id="PS50112"/>
    </source>
</evidence>
<dbReference type="Pfam" id="PF03924">
    <property type="entry name" value="CHASE"/>
    <property type="match status" value="1"/>
</dbReference>
<dbReference type="RefSeq" id="WP_008686364.1">
    <property type="nucleotide sequence ID" value="NZ_ANOH01000383.1"/>
</dbReference>
<evidence type="ECO:0000256" key="6">
    <source>
        <dbReference type="ARBA" id="ARBA00022692"/>
    </source>
</evidence>
<dbReference type="Gene3D" id="2.10.70.100">
    <property type="match status" value="1"/>
</dbReference>
<dbReference type="Pfam" id="PF00512">
    <property type="entry name" value="HisKA"/>
    <property type="match status" value="1"/>
</dbReference>
<reference evidence="15 16" key="1">
    <citation type="journal article" date="2013" name="Mar. Genomics">
        <title>Expression of sulfatases in Rhodopirellula baltica and the diversity of sulfatases in the genus Rhodopirellula.</title>
        <authorList>
            <person name="Wegner C.E."/>
            <person name="Richter-Heitmann T."/>
            <person name="Klindworth A."/>
            <person name="Klockow C."/>
            <person name="Richter M."/>
            <person name="Achstetter T."/>
            <person name="Glockner F.O."/>
            <person name="Harder J."/>
        </authorList>
    </citation>
    <scope>NUCLEOTIDE SEQUENCE [LARGE SCALE GENOMIC DNA]</scope>
    <source>
        <strain evidence="15 16">SM41</strain>
    </source>
</reference>
<dbReference type="SMART" id="SM01079">
    <property type="entry name" value="CHASE"/>
    <property type="match status" value="1"/>
</dbReference>
<evidence type="ECO:0000256" key="4">
    <source>
        <dbReference type="ARBA" id="ARBA00022553"/>
    </source>
</evidence>
<sequence length="730" mass="82799">MIHSTKRTDVRERLRRRGTFQWIHALVVVLSIGLTLFAWNYSRQQLQSKIQIQFDREVERVVGLVIERMQKYEEALLAAAAFLEVDEREIEKDRWRNYVDQIDIGERYPGINGLGVVLAVPRDQHDSFVKTQRRMHPEFRIYPEHDQPTLWPITQIVPEGPNAAAIGLDMAHEDNRREAATKARDTGLSQVTGPIILVQDEQRTPGFLFFTPFYELDFDSKAELRSVEERQQHFQGLVYAPFLVRNLMRGTMEKEKRSLGIRIRDGSDVLFDEHNESEPAFDPDPMLTKEVTIPVYGRLWTFDVWSDLSFRRNATSSQPQTILWAGLLIDSLLIGMFLSISRASRRALKMADEMTRGLQSVSLATKANRIGIWDYNPVDGSLQWDDAMFDLYGAQRENFSGAFDAWNERVHPDDREQASAAVEKALLGDTNLDIMFRVIHPDGSIRYLGGQAVVFRDESGKAVRMLGANTDLTEQMKMVDERRHHLREIARANVDLKRSNDELAQFAYVASHDLQAPLRRIVSLSDLLREELGDSLSGDAKMFMGQIESSAVSMRDLIRDLLSYSHIESEKRPLVRCDVQSIVTAAVEQLSEVIAECDGDVKCDALPSVEADPQQLSQLFQNLIGNSLKYRGDSPARVHVSGETFDDRIEYTVADNGIGIAPEHRGRVFGVFKRLHAESEYQGNGIGLAICKRIVDRLGGRIWIDDSKLGGAAFHISIPINVDSEVSDSR</sequence>
<dbReference type="PANTHER" id="PTHR43304">
    <property type="entry name" value="PHYTOCHROME-LIKE PROTEIN CPH1"/>
    <property type="match status" value="1"/>
</dbReference>
<dbReference type="SUPFAM" id="SSF55874">
    <property type="entry name" value="ATPase domain of HSP90 chaperone/DNA topoisomerase II/histidine kinase"/>
    <property type="match status" value="1"/>
</dbReference>
<dbReference type="InterPro" id="IPR006189">
    <property type="entry name" value="CHASE_dom"/>
</dbReference>
<keyword evidence="4" id="KW-0597">Phosphoprotein</keyword>
<evidence type="ECO:0000256" key="7">
    <source>
        <dbReference type="ARBA" id="ARBA00022777"/>
    </source>
</evidence>
<dbReference type="SMART" id="SM00388">
    <property type="entry name" value="HisKA"/>
    <property type="match status" value="1"/>
</dbReference>
<dbReference type="SMART" id="SM00387">
    <property type="entry name" value="HATPase_c"/>
    <property type="match status" value="1"/>
</dbReference>
<evidence type="ECO:0000313" key="16">
    <source>
        <dbReference type="Proteomes" id="UP000011885"/>
    </source>
</evidence>
<dbReference type="InterPro" id="IPR000014">
    <property type="entry name" value="PAS"/>
</dbReference>
<keyword evidence="5" id="KW-0808">Transferase</keyword>
<evidence type="ECO:0000256" key="2">
    <source>
        <dbReference type="ARBA" id="ARBA00004370"/>
    </source>
</evidence>
<comment type="catalytic activity">
    <reaction evidence="1">
        <text>ATP + protein L-histidine = ADP + protein N-phospho-L-histidine.</text>
        <dbReference type="EC" id="2.7.13.3"/>
    </reaction>
</comment>
<dbReference type="InterPro" id="IPR005467">
    <property type="entry name" value="His_kinase_dom"/>
</dbReference>
<dbReference type="InterPro" id="IPR035965">
    <property type="entry name" value="PAS-like_dom_sf"/>
</dbReference>
<gene>
    <name evidence="15" type="ORF">RSSM_05454</name>
</gene>
<keyword evidence="7 15" id="KW-0418">Kinase</keyword>
<dbReference type="Gene3D" id="3.30.565.10">
    <property type="entry name" value="Histidine kinase-like ATPase, C-terminal domain"/>
    <property type="match status" value="1"/>
</dbReference>
<dbReference type="PATRIC" id="fig|1263870.3.peg.5781"/>
<dbReference type="Gene3D" id="1.10.287.130">
    <property type="match status" value="1"/>
</dbReference>
<feature type="domain" description="CHASE" evidence="14">
    <location>
        <begin position="141"/>
        <end position="303"/>
    </location>
</feature>
<evidence type="ECO:0000259" key="14">
    <source>
        <dbReference type="PROSITE" id="PS50839"/>
    </source>
</evidence>
<dbReference type="InterPro" id="IPR001610">
    <property type="entry name" value="PAC"/>
</dbReference>
<dbReference type="GO" id="GO:0016020">
    <property type="term" value="C:membrane"/>
    <property type="evidence" value="ECO:0007669"/>
    <property type="project" value="UniProtKB-SubCell"/>
</dbReference>
<dbReference type="Gene3D" id="3.30.450.20">
    <property type="entry name" value="PAS domain"/>
    <property type="match status" value="1"/>
</dbReference>
<evidence type="ECO:0000313" key="15">
    <source>
        <dbReference type="EMBL" id="EMI53090.1"/>
    </source>
</evidence>
<evidence type="ECO:0000256" key="3">
    <source>
        <dbReference type="ARBA" id="ARBA00012438"/>
    </source>
</evidence>
<dbReference type="InterPro" id="IPR052162">
    <property type="entry name" value="Sensor_kinase/Photoreceptor"/>
</dbReference>
<dbReference type="InterPro" id="IPR042240">
    <property type="entry name" value="CHASE_sf"/>
</dbReference>
<dbReference type="PANTHER" id="PTHR43304:SF1">
    <property type="entry name" value="PAC DOMAIN-CONTAINING PROTEIN"/>
    <property type="match status" value="1"/>
</dbReference>
<proteinExistence type="predicted"/>
<name>M5TV92_9BACT</name>
<keyword evidence="9 10" id="KW-0472">Membrane</keyword>
<dbReference type="SUPFAM" id="SSF55785">
    <property type="entry name" value="PYP-like sensor domain (PAS domain)"/>
    <property type="match status" value="1"/>
</dbReference>
<dbReference type="EMBL" id="ANOH01000383">
    <property type="protein sequence ID" value="EMI53090.1"/>
    <property type="molecule type" value="Genomic_DNA"/>
</dbReference>
<dbReference type="EC" id="2.7.13.3" evidence="3"/>
<comment type="caution">
    <text evidence="15">The sequence shown here is derived from an EMBL/GenBank/DDBJ whole genome shotgun (WGS) entry which is preliminary data.</text>
</comment>
<dbReference type="InterPro" id="IPR000700">
    <property type="entry name" value="PAS-assoc_C"/>
</dbReference>
<keyword evidence="6 10" id="KW-0812">Transmembrane</keyword>
<comment type="subcellular location">
    <subcellularLocation>
        <location evidence="2">Membrane</location>
    </subcellularLocation>
</comment>
<dbReference type="Pfam" id="PF02518">
    <property type="entry name" value="HATPase_c"/>
    <property type="match status" value="1"/>
</dbReference>
<keyword evidence="8 10" id="KW-1133">Transmembrane helix</keyword>
<dbReference type="AlphaFoldDB" id="M5TV92"/>
<dbReference type="InterPro" id="IPR013655">
    <property type="entry name" value="PAS_fold_3"/>
</dbReference>
<evidence type="ECO:0000256" key="10">
    <source>
        <dbReference type="SAM" id="Phobius"/>
    </source>
</evidence>
<feature type="domain" description="PAS" evidence="12">
    <location>
        <begin position="384"/>
        <end position="429"/>
    </location>
</feature>
<feature type="domain" description="Histidine kinase" evidence="11">
    <location>
        <begin position="509"/>
        <end position="722"/>
    </location>
</feature>
<feature type="domain" description="PAC" evidence="13">
    <location>
        <begin position="432"/>
        <end position="484"/>
    </location>
</feature>
<evidence type="ECO:0000256" key="9">
    <source>
        <dbReference type="ARBA" id="ARBA00023136"/>
    </source>
</evidence>
<protein>
    <recommendedName>
        <fullName evidence="3">histidine kinase</fullName>
        <ecNumber evidence="3">2.7.13.3</ecNumber>
    </recommendedName>
</protein>
<evidence type="ECO:0000259" key="11">
    <source>
        <dbReference type="PROSITE" id="PS50109"/>
    </source>
</evidence>
<dbReference type="InterPro" id="IPR004358">
    <property type="entry name" value="Sig_transdc_His_kin-like_C"/>
</dbReference>
<evidence type="ECO:0000256" key="8">
    <source>
        <dbReference type="ARBA" id="ARBA00022989"/>
    </source>
</evidence>
<accession>M5TV92</accession>
<dbReference type="OrthoDB" id="231918at2"/>
<dbReference type="PROSITE" id="PS50839">
    <property type="entry name" value="CHASE"/>
    <property type="match status" value="1"/>
</dbReference>
<feature type="transmembrane region" description="Helical" evidence="10">
    <location>
        <begin position="21"/>
        <end position="41"/>
    </location>
</feature>
<dbReference type="PROSITE" id="PS50113">
    <property type="entry name" value="PAC"/>
    <property type="match status" value="1"/>
</dbReference>
<dbReference type="CDD" id="cd00130">
    <property type="entry name" value="PAS"/>
    <property type="match status" value="1"/>
</dbReference>
<dbReference type="PROSITE" id="PS50109">
    <property type="entry name" value="HIS_KIN"/>
    <property type="match status" value="1"/>
</dbReference>
<evidence type="ECO:0000256" key="5">
    <source>
        <dbReference type="ARBA" id="ARBA00022679"/>
    </source>
</evidence>
<keyword evidence="16" id="KW-1185">Reference proteome</keyword>
<dbReference type="SUPFAM" id="SSF47384">
    <property type="entry name" value="Homodimeric domain of signal transducing histidine kinase"/>
    <property type="match status" value="1"/>
</dbReference>
<dbReference type="InterPro" id="IPR036097">
    <property type="entry name" value="HisK_dim/P_sf"/>
</dbReference>
<dbReference type="PRINTS" id="PR00344">
    <property type="entry name" value="BCTRLSENSOR"/>
</dbReference>
<evidence type="ECO:0000259" key="13">
    <source>
        <dbReference type="PROSITE" id="PS50113"/>
    </source>
</evidence>
<dbReference type="PROSITE" id="PS50112">
    <property type="entry name" value="PAS"/>
    <property type="match status" value="1"/>
</dbReference>
<dbReference type="InterPro" id="IPR003661">
    <property type="entry name" value="HisK_dim/P_dom"/>
</dbReference>
<dbReference type="InterPro" id="IPR003594">
    <property type="entry name" value="HATPase_dom"/>
</dbReference>
<dbReference type="SMART" id="SM00086">
    <property type="entry name" value="PAC"/>
    <property type="match status" value="1"/>
</dbReference>
<dbReference type="CDD" id="cd00082">
    <property type="entry name" value="HisKA"/>
    <property type="match status" value="1"/>
</dbReference>
<dbReference type="Gene3D" id="3.30.450.350">
    <property type="entry name" value="CHASE domain"/>
    <property type="match status" value="1"/>
</dbReference>
<dbReference type="Proteomes" id="UP000011885">
    <property type="component" value="Unassembled WGS sequence"/>
</dbReference>
<dbReference type="InterPro" id="IPR036890">
    <property type="entry name" value="HATPase_C_sf"/>
</dbReference>